<evidence type="ECO:0000313" key="2">
    <source>
        <dbReference type="Proteomes" id="UP000463961"/>
    </source>
</evidence>
<dbReference type="AlphaFoldDB" id="A0A679HRA8"/>
<dbReference type="EMBL" id="AP022345">
    <property type="protein sequence ID" value="BBU68585.1"/>
    <property type="molecule type" value="Genomic_DNA"/>
</dbReference>
<protein>
    <submittedName>
        <fullName evidence="1">Uncharacterized protein</fullName>
    </submittedName>
</protein>
<accession>A0A679HRA8</accession>
<dbReference type="RefSeq" id="WP_162071209.1">
    <property type="nucleotide sequence ID" value="NZ_AP022345.1"/>
</dbReference>
<keyword evidence="2" id="KW-1185">Reference proteome</keyword>
<name>A0A679HRA8_9RHOO</name>
<evidence type="ECO:0000313" key="1">
    <source>
        <dbReference type="EMBL" id="BBU68585.1"/>
    </source>
</evidence>
<proteinExistence type="predicted"/>
<gene>
    <name evidence="1" type="ORF">ICHIAU1_08680</name>
</gene>
<dbReference type="Proteomes" id="UP000463961">
    <property type="component" value="Chromosome"/>
</dbReference>
<organism evidence="1 2">
    <name type="scientific">Fluviibacter phosphoraccumulans</name>
    <dbReference type="NCBI Taxonomy" id="1751046"/>
    <lineage>
        <taxon>Bacteria</taxon>
        <taxon>Pseudomonadati</taxon>
        <taxon>Pseudomonadota</taxon>
        <taxon>Betaproteobacteria</taxon>
        <taxon>Rhodocyclales</taxon>
        <taxon>Fluviibacteraceae</taxon>
        <taxon>Fluviibacter</taxon>
    </lineage>
</organism>
<dbReference type="OrthoDB" id="9182091at2"/>
<sequence length="70" mass="7396">MGGIDISVSRCEVAGEMVLTDQTQNECALEHHCPKGTKCPLDGCFAVHSGVAEAHPECKVKKSAAKKSAR</sequence>
<reference evidence="2" key="1">
    <citation type="submission" date="2020-01" db="EMBL/GenBank/DDBJ databases">
        <title>Phosphoaccumulans saitamaens gen. nov., sp. nov., a polyphosphate accumulating bacterium isolated from surface river water.</title>
        <authorList>
            <person name="Watanabe K."/>
            <person name="Suda W."/>
        </authorList>
    </citation>
    <scope>NUCLEOTIDE SEQUENCE [LARGE SCALE GENOMIC DNA]</scope>
    <source>
        <strain evidence="2">ICHIAU1</strain>
    </source>
</reference>